<name>A0AAD5X7G0_9FUNG</name>
<dbReference type="Gene3D" id="3.10.450.50">
    <property type="match status" value="1"/>
</dbReference>
<evidence type="ECO:0000313" key="2">
    <source>
        <dbReference type="Proteomes" id="UP001211907"/>
    </source>
</evidence>
<organism evidence="1 2">
    <name type="scientific">Physocladia obscura</name>
    <dbReference type="NCBI Taxonomy" id="109957"/>
    <lineage>
        <taxon>Eukaryota</taxon>
        <taxon>Fungi</taxon>
        <taxon>Fungi incertae sedis</taxon>
        <taxon>Chytridiomycota</taxon>
        <taxon>Chytridiomycota incertae sedis</taxon>
        <taxon>Chytridiomycetes</taxon>
        <taxon>Chytridiales</taxon>
        <taxon>Chytriomycetaceae</taxon>
        <taxon>Physocladia</taxon>
    </lineage>
</organism>
<reference evidence="1" key="1">
    <citation type="submission" date="2020-05" db="EMBL/GenBank/DDBJ databases">
        <title>Phylogenomic resolution of chytrid fungi.</title>
        <authorList>
            <person name="Stajich J.E."/>
            <person name="Amses K."/>
            <person name="Simmons R."/>
            <person name="Seto K."/>
            <person name="Myers J."/>
            <person name="Bonds A."/>
            <person name="Quandt C.A."/>
            <person name="Barry K."/>
            <person name="Liu P."/>
            <person name="Grigoriev I."/>
            <person name="Longcore J.E."/>
            <person name="James T.Y."/>
        </authorList>
    </citation>
    <scope>NUCLEOTIDE SEQUENCE</scope>
    <source>
        <strain evidence="1">JEL0513</strain>
    </source>
</reference>
<proteinExistence type="predicted"/>
<dbReference type="AlphaFoldDB" id="A0AAD5X7G0"/>
<gene>
    <name evidence="1" type="ORF">HK100_006562</name>
</gene>
<accession>A0AAD5X7G0</accession>
<dbReference type="InterPro" id="IPR032710">
    <property type="entry name" value="NTF2-like_dom_sf"/>
</dbReference>
<evidence type="ECO:0008006" key="3">
    <source>
        <dbReference type="Google" id="ProtNLM"/>
    </source>
</evidence>
<comment type="caution">
    <text evidence="1">The sequence shown here is derived from an EMBL/GenBank/DDBJ whole genome shotgun (WGS) entry which is preliminary data.</text>
</comment>
<dbReference type="EMBL" id="JADGJH010003042">
    <property type="protein sequence ID" value="KAJ3093533.1"/>
    <property type="molecule type" value="Genomic_DNA"/>
</dbReference>
<dbReference type="SUPFAM" id="SSF54427">
    <property type="entry name" value="NTF2-like"/>
    <property type="match status" value="1"/>
</dbReference>
<keyword evidence="2" id="KW-1185">Reference proteome</keyword>
<evidence type="ECO:0000313" key="1">
    <source>
        <dbReference type="EMBL" id="KAJ3093533.1"/>
    </source>
</evidence>
<protein>
    <recommendedName>
        <fullName evidence="3">SnoaL-like domain-containing protein</fullName>
    </recommendedName>
</protein>
<sequence length="170" mass="18699">MAETPAQFLDLWHKVIAENDIDLLETLLSPSIEFHTPLYLKTRKGKQLVKAILASAISLFHNFKYRREFTLFVPPPGSSNSSSSSADFCLEFSATIDGGPKIGDGKELSLTGVDLIKIAQETDGFFRIVHFEVMLRPVNATTRFGELQAANIPKMAAKLSANKSENGAKL</sequence>
<dbReference type="Proteomes" id="UP001211907">
    <property type="component" value="Unassembled WGS sequence"/>
</dbReference>